<dbReference type="EMBL" id="JBAMIC010000021">
    <property type="protein sequence ID" value="KAK7092247.1"/>
    <property type="molecule type" value="Genomic_DNA"/>
</dbReference>
<evidence type="ECO:0000256" key="1">
    <source>
        <dbReference type="SAM" id="SignalP"/>
    </source>
</evidence>
<dbReference type="SUPFAM" id="SSF50814">
    <property type="entry name" value="Lipocalins"/>
    <property type="match status" value="1"/>
</dbReference>
<dbReference type="InterPro" id="IPR012674">
    <property type="entry name" value="Calycin"/>
</dbReference>
<reference evidence="2 3" key="1">
    <citation type="submission" date="2024-02" db="EMBL/GenBank/DDBJ databases">
        <title>Chromosome-scale genome assembly of the rough periwinkle Littorina saxatilis.</title>
        <authorList>
            <person name="De Jode A."/>
            <person name="Faria R."/>
            <person name="Formenti G."/>
            <person name="Sims Y."/>
            <person name="Smith T.P."/>
            <person name="Tracey A."/>
            <person name="Wood J.M.D."/>
            <person name="Zagrodzka Z.B."/>
            <person name="Johannesson K."/>
            <person name="Butlin R.K."/>
            <person name="Leder E.H."/>
        </authorList>
    </citation>
    <scope>NUCLEOTIDE SEQUENCE [LARGE SCALE GENOMIC DNA]</scope>
    <source>
        <strain evidence="2">Snail1</strain>
        <tissue evidence="2">Muscle</tissue>
    </source>
</reference>
<keyword evidence="3" id="KW-1185">Reference proteome</keyword>
<dbReference type="Proteomes" id="UP001374579">
    <property type="component" value="Unassembled WGS sequence"/>
</dbReference>
<dbReference type="GO" id="GO:0008289">
    <property type="term" value="F:lipid binding"/>
    <property type="evidence" value="ECO:0007669"/>
    <property type="project" value="UniProtKB-KW"/>
</dbReference>
<gene>
    <name evidence="2" type="ORF">V1264_008029</name>
</gene>
<evidence type="ECO:0000313" key="3">
    <source>
        <dbReference type="Proteomes" id="UP001374579"/>
    </source>
</evidence>
<organism evidence="2 3">
    <name type="scientific">Littorina saxatilis</name>
    <dbReference type="NCBI Taxonomy" id="31220"/>
    <lineage>
        <taxon>Eukaryota</taxon>
        <taxon>Metazoa</taxon>
        <taxon>Spiralia</taxon>
        <taxon>Lophotrochozoa</taxon>
        <taxon>Mollusca</taxon>
        <taxon>Gastropoda</taxon>
        <taxon>Caenogastropoda</taxon>
        <taxon>Littorinimorpha</taxon>
        <taxon>Littorinoidea</taxon>
        <taxon>Littorinidae</taxon>
        <taxon>Littorina</taxon>
    </lineage>
</organism>
<dbReference type="Gene3D" id="2.40.128.20">
    <property type="match status" value="1"/>
</dbReference>
<evidence type="ECO:0000313" key="2">
    <source>
        <dbReference type="EMBL" id="KAK7092247.1"/>
    </source>
</evidence>
<feature type="chain" id="PRO_5042896238" evidence="1">
    <location>
        <begin position="25"/>
        <end position="227"/>
    </location>
</feature>
<comment type="caution">
    <text evidence="2">The sequence shown here is derived from an EMBL/GenBank/DDBJ whole genome shotgun (WGS) entry which is preliminary data.</text>
</comment>
<protein>
    <submittedName>
        <fullName evidence="2">Uncharacterized protein</fullName>
    </submittedName>
</protein>
<feature type="signal peptide" evidence="1">
    <location>
        <begin position="1"/>
        <end position="24"/>
    </location>
</feature>
<dbReference type="AlphaFoldDB" id="A0AAN9ASG9"/>
<accession>A0AAN9ASG9</accession>
<keyword evidence="1" id="KW-0732">Signal</keyword>
<proteinExistence type="predicted"/>
<name>A0AAN9ASG9_9CAEN</name>
<sequence length="227" mass="25171">MSSLTLLTATVVVLGLWCWVPIDAFNPRMASCNRTTMPVVTNLSLADWAGRWYQSHISTNGLTTVQYDAVASDVQITVPLAQDRRGQVDQDFIVGRNTFINHATGNCSYSGWLDEVIDGKMSGAYQTQIYPWPVYGYYIYWYDSYVLATDYTSTSVILTEKNVNGYTDITFADIRVFVRNATLAPDAAVVDAALNGFCQGAFLDLSSNFYEQIPTDSDLPCFAPPAK</sequence>